<evidence type="ECO:0000313" key="7">
    <source>
        <dbReference type="Proteomes" id="UP000030321"/>
    </source>
</evidence>
<dbReference type="InterPro" id="IPR001608">
    <property type="entry name" value="Ala_racemase_N"/>
</dbReference>
<dbReference type="PANTHER" id="PTHR10146:SF14">
    <property type="entry name" value="PYRIDOXAL PHOSPHATE HOMEOSTASIS PROTEIN"/>
    <property type="match status" value="1"/>
</dbReference>
<organism evidence="6 7">
    <name type="scientific">Microcystis aeruginosa NIES-44</name>
    <dbReference type="NCBI Taxonomy" id="449439"/>
    <lineage>
        <taxon>Bacteria</taxon>
        <taxon>Bacillati</taxon>
        <taxon>Cyanobacteriota</taxon>
        <taxon>Cyanophyceae</taxon>
        <taxon>Oscillatoriophycideae</taxon>
        <taxon>Chroococcales</taxon>
        <taxon>Microcystaceae</taxon>
        <taxon>Microcystis</taxon>
    </lineage>
</organism>
<keyword evidence="1 2" id="KW-0663">Pyridoxal phosphate</keyword>
<dbReference type="InterPro" id="IPR011078">
    <property type="entry name" value="PyrdxlP_homeostasis"/>
</dbReference>
<accession>A0A0A1VST1</accession>
<comment type="function">
    <text evidence="2">Pyridoxal 5'-phosphate (PLP)-binding protein, which is involved in PLP homeostasis.</text>
</comment>
<dbReference type="HAMAP" id="MF_02087">
    <property type="entry name" value="PLP_homeostasis"/>
    <property type="match status" value="1"/>
</dbReference>
<dbReference type="PANTHER" id="PTHR10146">
    <property type="entry name" value="PROLINE SYNTHETASE CO-TRANSCRIBED BACTERIAL HOMOLOG PROTEIN"/>
    <property type="match status" value="1"/>
</dbReference>
<proteinExistence type="inferred from homology"/>
<evidence type="ECO:0000256" key="4">
    <source>
        <dbReference type="RuleBase" id="RU004514"/>
    </source>
</evidence>
<feature type="domain" description="Alanine racemase N-terminal" evidence="5">
    <location>
        <begin position="3"/>
        <end position="217"/>
    </location>
</feature>
<comment type="caution">
    <text evidence="6">The sequence shown here is derived from an EMBL/GenBank/DDBJ whole genome shotgun (WGS) entry which is preliminary data.</text>
</comment>
<evidence type="ECO:0000256" key="1">
    <source>
        <dbReference type="ARBA" id="ARBA00022898"/>
    </source>
</evidence>
<dbReference type="PIRSF" id="PIRSF004848">
    <property type="entry name" value="YBL036c_PLPDEIII"/>
    <property type="match status" value="1"/>
</dbReference>
<dbReference type="EMBL" id="BBPA01000021">
    <property type="protein sequence ID" value="GAL92478.1"/>
    <property type="molecule type" value="Genomic_DNA"/>
</dbReference>
<dbReference type="Proteomes" id="UP000030321">
    <property type="component" value="Unassembled WGS sequence"/>
</dbReference>
<dbReference type="CDD" id="cd00635">
    <property type="entry name" value="PLPDE_III_YBL036c_like"/>
    <property type="match status" value="1"/>
</dbReference>
<evidence type="ECO:0000259" key="5">
    <source>
        <dbReference type="Pfam" id="PF01168"/>
    </source>
</evidence>
<dbReference type="Gene3D" id="3.20.20.10">
    <property type="entry name" value="Alanine racemase"/>
    <property type="match status" value="1"/>
</dbReference>
<dbReference type="NCBIfam" id="TIGR00044">
    <property type="entry name" value="YggS family pyridoxal phosphate-dependent enzyme"/>
    <property type="match status" value="1"/>
</dbReference>
<dbReference type="GO" id="GO:0030170">
    <property type="term" value="F:pyridoxal phosphate binding"/>
    <property type="evidence" value="ECO:0007669"/>
    <property type="project" value="UniProtKB-UniRule"/>
</dbReference>
<evidence type="ECO:0000256" key="2">
    <source>
        <dbReference type="HAMAP-Rule" id="MF_02087"/>
    </source>
</evidence>
<dbReference type="Pfam" id="PF01168">
    <property type="entry name" value="Ala_racemase_N"/>
    <property type="match status" value="1"/>
</dbReference>
<dbReference type="PROSITE" id="PS01211">
    <property type="entry name" value="UPF0001"/>
    <property type="match status" value="1"/>
</dbReference>
<name>A0A0A1VST1_MICAE</name>
<comment type="similarity">
    <text evidence="2 4">Belongs to the pyridoxal phosphate-binding protein YggS/PROSC family.</text>
</comment>
<dbReference type="SUPFAM" id="SSF51419">
    <property type="entry name" value="PLP-binding barrel"/>
    <property type="match status" value="1"/>
</dbReference>
<feature type="modified residue" description="N6-(pyridoxal phosphate)lysine" evidence="2 3">
    <location>
        <position position="25"/>
    </location>
</feature>
<dbReference type="InterPro" id="IPR029066">
    <property type="entry name" value="PLP-binding_barrel"/>
</dbReference>
<dbReference type="RefSeq" id="WP_045358304.1">
    <property type="nucleotide sequence ID" value="NZ_BBPA01000021.1"/>
</dbReference>
<dbReference type="AlphaFoldDB" id="A0A0A1VST1"/>
<evidence type="ECO:0000256" key="3">
    <source>
        <dbReference type="PIRSR" id="PIRSR004848-1"/>
    </source>
</evidence>
<evidence type="ECO:0000313" key="6">
    <source>
        <dbReference type="EMBL" id="GAL92478.1"/>
    </source>
</evidence>
<reference evidence="7" key="1">
    <citation type="journal article" date="2015" name="Genome">
        <title>Whole Genome Sequence of the Non-Microcystin-Producing Microcystis aeruginosa Strain NIES-44.</title>
        <authorList>
            <person name="Okano K."/>
            <person name="Miyata N."/>
            <person name="Ozaki Y."/>
        </authorList>
    </citation>
    <scope>NUCLEOTIDE SEQUENCE [LARGE SCALE GENOMIC DNA]</scope>
    <source>
        <strain evidence="7">NIES-44</strain>
    </source>
</reference>
<sequence>MTIASRIESIRLTLPPSTRLIAVSKQVSGDYIRQAYRAGVRDFAESKLQEAISKQQELKDLQDISWHFIGHLQANKARKVLESFDLIHSLDSLKLAQRLDRLAGELEINPQVLLQVKIVPDPDKFGWDTDELLADIPALVNCKQLKIQGLMTILPRGLSAGEKLAAFEKTRDLAQIIENRSSLRLPHLSMGMSNDYPLAIKAGATLIRVGTSIFGDRIY</sequence>
<gene>
    <name evidence="6" type="ORF">N44_01036</name>
</gene>
<protein>
    <recommendedName>
        <fullName evidence="2">Pyridoxal phosphate homeostasis protein</fullName>
        <shortName evidence="2">PLP homeostasis protein</shortName>
    </recommendedName>
</protein>
<comment type="cofactor">
    <cofactor evidence="3">
        <name>pyridoxal 5'-phosphate</name>
        <dbReference type="ChEBI" id="CHEBI:597326"/>
    </cofactor>
</comment>